<keyword evidence="5" id="KW-0863">Zinc-finger</keyword>
<keyword evidence="11" id="KW-1185">Reference proteome</keyword>
<dbReference type="PANTHER" id="PTHR22770:SF42">
    <property type="entry name" value="FINGER PROTEIN (ZIN), PUTATIVE (AFU_ORTHOLOGUE AFUA_4G03910)-RELATED"/>
    <property type="match status" value="1"/>
</dbReference>
<organism evidence="10 11">
    <name type="scientific">Glonium stellatum</name>
    <dbReference type="NCBI Taxonomy" id="574774"/>
    <lineage>
        <taxon>Eukaryota</taxon>
        <taxon>Fungi</taxon>
        <taxon>Dikarya</taxon>
        <taxon>Ascomycota</taxon>
        <taxon>Pezizomycotina</taxon>
        <taxon>Dothideomycetes</taxon>
        <taxon>Pleosporomycetidae</taxon>
        <taxon>Gloniales</taxon>
        <taxon>Gloniaceae</taxon>
        <taxon>Glonium</taxon>
    </lineage>
</organism>
<name>A0A8E2F353_9PEZI</name>
<dbReference type="InterPro" id="IPR044066">
    <property type="entry name" value="TRIAD_supradom"/>
</dbReference>
<dbReference type="PANTHER" id="PTHR22770">
    <property type="entry name" value="UBIQUITIN CONJUGATING ENZYME 7 INTERACTING PROTEIN-RELATED"/>
    <property type="match status" value="1"/>
</dbReference>
<dbReference type="Pfam" id="PF26112">
    <property type="entry name" value="UBA_RNF216"/>
    <property type="match status" value="1"/>
</dbReference>
<comment type="pathway">
    <text evidence="1">Protein modification; protein ubiquitination.</text>
</comment>
<evidence type="ECO:0000256" key="4">
    <source>
        <dbReference type="ARBA" id="ARBA00022737"/>
    </source>
</evidence>
<feature type="transmembrane region" description="Helical" evidence="8">
    <location>
        <begin position="429"/>
        <end position="454"/>
    </location>
</feature>
<dbReference type="InterPro" id="IPR051628">
    <property type="entry name" value="LUBAC_E3_Ligases"/>
</dbReference>
<dbReference type="Pfam" id="PF26191">
    <property type="entry name" value="RING-HC_RBR_RNF216"/>
    <property type="match status" value="1"/>
</dbReference>
<keyword evidence="3" id="KW-0479">Metal-binding</keyword>
<evidence type="ECO:0000256" key="1">
    <source>
        <dbReference type="ARBA" id="ARBA00004906"/>
    </source>
</evidence>
<dbReference type="GO" id="GO:0016740">
    <property type="term" value="F:transferase activity"/>
    <property type="evidence" value="ECO:0007669"/>
    <property type="project" value="UniProtKB-KW"/>
</dbReference>
<keyword evidence="8" id="KW-1133">Transmembrane helix</keyword>
<dbReference type="EMBL" id="KV749472">
    <property type="protein sequence ID" value="OCL09266.1"/>
    <property type="molecule type" value="Genomic_DNA"/>
</dbReference>
<dbReference type="GO" id="GO:0008270">
    <property type="term" value="F:zinc ion binding"/>
    <property type="evidence" value="ECO:0007669"/>
    <property type="project" value="UniProtKB-KW"/>
</dbReference>
<keyword evidence="7" id="KW-0862">Zinc</keyword>
<evidence type="ECO:0000256" key="5">
    <source>
        <dbReference type="ARBA" id="ARBA00022771"/>
    </source>
</evidence>
<sequence length="659" mass="75544">MASAFMAIPWRAKEQPRQSISPDETFIPDPEEPDLRDLNAALEALTDLFPDIQPEVFREMLSSFDEESRLQVITESLLKHGAKWVRGRYRMPQEQPQHREMEHTYKYKTGRKKEDSRGAPLALEDRFRTGTYKNAVKVALYQEFKGLPHSTIRAVLAEYNYSYTQSRPTLLALVSKSWRYSITAFLMRRKPPSPDNHPLVTWRAPDHKTGDPPIPLVAPTKSAELDKELFETLILPVLNKQKADQINKDRELAHELNEAQAEEVGELYDCECCFTPNTMEQISTCDDDSHYICFRCIRHSINAALYGQGWTRNIDSERCTLRCIAPVTNGLTECHGCISPEFIKRALSEDKDGEDSWRRLEERAASETLLKSQLPLIKCPFCPYAEIDDAQLPDTRLAWRLKNRPVIALSAFSMLHILYLEVLRMIFRFLVLIIFLLLTVNYLLPGPIPVFAVLDDAMTRLTRKRRGMKFTCRSPFCRRSSCISCNAEWHDIHICHESARTALRVAVERAMADAIKRTCPACNLSFVKSSGCNKLTCVCGYQMCYVCRAEIGKESYAHFCQHFRQDPGKACTECERCDLYRTEDEDVVIRRAAEKAEREWRAKEGLSVDATGEVNEKGKGASRLGARANDVSLDMGGYRIWNRQTWEGWLDWVLDSVIA</sequence>
<dbReference type="Gene3D" id="1.20.120.1750">
    <property type="match status" value="1"/>
</dbReference>
<dbReference type="CDD" id="cd20353">
    <property type="entry name" value="Rcat_RBR_RNF216"/>
    <property type="match status" value="1"/>
</dbReference>
<dbReference type="SUPFAM" id="SSF57850">
    <property type="entry name" value="RING/U-box"/>
    <property type="match status" value="1"/>
</dbReference>
<dbReference type="Pfam" id="PF26200">
    <property type="entry name" value="Rcat_RNF216"/>
    <property type="match status" value="1"/>
</dbReference>
<dbReference type="OrthoDB" id="10009520at2759"/>
<evidence type="ECO:0000256" key="6">
    <source>
        <dbReference type="ARBA" id="ARBA00022786"/>
    </source>
</evidence>
<keyword evidence="6" id="KW-0833">Ubl conjugation pathway</keyword>
<feature type="domain" description="RING-type" evidence="9">
    <location>
        <begin position="266"/>
        <end position="575"/>
    </location>
</feature>
<keyword evidence="8" id="KW-0472">Membrane</keyword>
<protein>
    <recommendedName>
        <fullName evidence="9">RING-type domain-containing protein</fullName>
    </recommendedName>
</protein>
<dbReference type="InterPro" id="IPR047544">
    <property type="entry name" value="RING-HC_RBR_RNF216"/>
</dbReference>
<feature type="transmembrane region" description="Helical" evidence="8">
    <location>
        <begin position="406"/>
        <end position="423"/>
    </location>
</feature>
<evidence type="ECO:0000256" key="7">
    <source>
        <dbReference type="ARBA" id="ARBA00022833"/>
    </source>
</evidence>
<gene>
    <name evidence="10" type="ORF">AOQ84DRAFT_397472</name>
</gene>
<reference evidence="10 11" key="1">
    <citation type="journal article" date="2016" name="Nat. Commun.">
        <title>Ectomycorrhizal ecology is imprinted in the genome of the dominant symbiotic fungus Cenococcum geophilum.</title>
        <authorList>
            <consortium name="DOE Joint Genome Institute"/>
            <person name="Peter M."/>
            <person name="Kohler A."/>
            <person name="Ohm R.A."/>
            <person name="Kuo A."/>
            <person name="Krutzmann J."/>
            <person name="Morin E."/>
            <person name="Arend M."/>
            <person name="Barry K.W."/>
            <person name="Binder M."/>
            <person name="Choi C."/>
            <person name="Clum A."/>
            <person name="Copeland A."/>
            <person name="Grisel N."/>
            <person name="Haridas S."/>
            <person name="Kipfer T."/>
            <person name="LaButti K."/>
            <person name="Lindquist E."/>
            <person name="Lipzen A."/>
            <person name="Maire R."/>
            <person name="Meier B."/>
            <person name="Mihaltcheva S."/>
            <person name="Molinier V."/>
            <person name="Murat C."/>
            <person name="Poggeler S."/>
            <person name="Quandt C.A."/>
            <person name="Sperisen C."/>
            <person name="Tritt A."/>
            <person name="Tisserant E."/>
            <person name="Crous P.W."/>
            <person name="Henrissat B."/>
            <person name="Nehls U."/>
            <person name="Egli S."/>
            <person name="Spatafora J.W."/>
            <person name="Grigoriev I.V."/>
            <person name="Martin F.M."/>
        </authorList>
    </citation>
    <scope>NUCLEOTIDE SEQUENCE [LARGE SCALE GENOMIC DNA]</scope>
    <source>
        <strain evidence="10 11">CBS 207.34</strain>
    </source>
</reference>
<dbReference type="InterPro" id="IPR058758">
    <property type="entry name" value="UBA_RNF216"/>
</dbReference>
<keyword evidence="2" id="KW-0808">Transferase</keyword>
<evidence type="ECO:0000313" key="10">
    <source>
        <dbReference type="EMBL" id="OCL09266.1"/>
    </source>
</evidence>
<evidence type="ECO:0000259" key="9">
    <source>
        <dbReference type="PROSITE" id="PS51873"/>
    </source>
</evidence>
<dbReference type="InterPro" id="IPR047546">
    <property type="entry name" value="Rcat_RBR_RNF216"/>
</dbReference>
<dbReference type="AlphaFoldDB" id="A0A8E2F353"/>
<keyword evidence="8" id="KW-0812">Transmembrane</keyword>
<evidence type="ECO:0000256" key="8">
    <source>
        <dbReference type="SAM" id="Phobius"/>
    </source>
</evidence>
<dbReference type="Proteomes" id="UP000250140">
    <property type="component" value="Unassembled WGS sequence"/>
</dbReference>
<evidence type="ECO:0000313" key="11">
    <source>
        <dbReference type="Proteomes" id="UP000250140"/>
    </source>
</evidence>
<proteinExistence type="predicted"/>
<evidence type="ECO:0000256" key="3">
    <source>
        <dbReference type="ARBA" id="ARBA00022723"/>
    </source>
</evidence>
<evidence type="ECO:0000256" key="2">
    <source>
        <dbReference type="ARBA" id="ARBA00022679"/>
    </source>
</evidence>
<dbReference type="PROSITE" id="PS51873">
    <property type="entry name" value="TRIAD"/>
    <property type="match status" value="1"/>
</dbReference>
<keyword evidence="4" id="KW-0677">Repeat</keyword>
<accession>A0A8E2F353</accession>